<accession>A0A5B7DUN7</accession>
<name>A0A5B7DUN7_PORTR</name>
<dbReference type="Proteomes" id="UP000324222">
    <property type="component" value="Unassembled WGS sequence"/>
</dbReference>
<reference evidence="1 2" key="1">
    <citation type="submission" date="2019-05" db="EMBL/GenBank/DDBJ databases">
        <title>Another draft genome of Portunus trituberculatus and its Hox gene families provides insights of decapod evolution.</title>
        <authorList>
            <person name="Jeong J.-H."/>
            <person name="Song I."/>
            <person name="Kim S."/>
            <person name="Choi T."/>
            <person name="Kim D."/>
            <person name="Ryu S."/>
            <person name="Kim W."/>
        </authorList>
    </citation>
    <scope>NUCLEOTIDE SEQUENCE [LARGE SCALE GENOMIC DNA]</scope>
    <source>
        <tissue evidence="1">Muscle</tissue>
    </source>
</reference>
<evidence type="ECO:0000313" key="2">
    <source>
        <dbReference type="Proteomes" id="UP000324222"/>
    </source>
</evidence>
<keyword evidence="2" id="KW-1185">Reference proteome</keyword>
<gene>
    <name evidence="1" type="ORF">E2C01_018522</name>
</gene>
<evidence type="ECO:0000313" key="1">
    <source>
        <dbReference type="EMBL" id="MPC25411.1"/>
    </source>
</evidence>
<protein>
    <submittedName>
        <fullName evidence="1">Uncharacterized protein</fullName>
    </submittedName>
</protein>
<dbReference type="EMBL" id="VSRR010001458">
    <property type="protein sequence ID" value="MPC25411.1"/>
    <property type="molecule type" value="Genomic_DNA"/>
</dbReference>
<organism evidence="1 2">
    <name type="scientific">Portunus trituberculatus</name>
    <name type="common">Swimming crab</name>
    <name type="synonym">Neptunus trituberculatus</name>
    <dbReference type="NCBI Taxonomy" id="210409"/>
    <lineage>
        <taxon>Eukaryota</taxon>
        <taxon>Metazoa</taxon>
        <taxon>Ecdysozoa</taxon>
        <taxon>Arthropoda</taxon>
        <taxon>Crustacea</taxon>
        <taxon>Multicrustacea</taxon>
        <taxon>Malacostraca</taxon>
        <taxon>Eumalacostraca</taxon>
        <taxon>Eucarida</taxon>
        <taxon>Decapoda</taxon>
        <taxon>Pleocyemata</taxon>
        <taxon>Brachyura</taxon>
        <taxon>Eubrachyura</taxon>
        <taxon>Portunoidea</taxon>
        <taxon>Portunidae</taxon>
        <taxon>Portuninae</taxon>
        <taxon>Portunus</taxon>
    </lineage>
</organism>
<comment type="caution">
    <text evidence="1">The sequence shown here is derived from an EMBL/GenBank/DDBJ whole genome shotgun (WGS) entry which is preliminary data.</text>
</comment>
<sequence>MPNWRHDVAPQSLNPSTTWHHSMTPQICSCAPGFTVNSGTPCLFLYSLLHDLNTFKREVSRHLFFVFR</sequence>
<dbReference type="AlphaFoldDB" id="A0A5B7DUN7"/>
<proteinExistence type="predicted"/>